<accession>A0A843YDA9</accession>
<organism evidence="1 2">
    <name type="scientific">Tritonibacter litoralis</name>
    <dbReference type="NCBI Taxonomy" id="2662264"/>
    <lineage>
        <taxon>Bacteria</taxon>
        <taxon>Pseudomonadati</taxon>
        <taxon>Pseudomonadota</taxon>
        <taxon>Alphaproteobacteria</taxon>
        <taxon>Rhodobacterales</taxon>
        <taxon>Paracoccaceae</taxon>
        <taxon>Tritonibacter</taxon>
    </lineage>
</organism>
<evidence type="ECO:0000313" key="1">
    <source>
        <dbReference type="EMBL" id="MQQ07312.1"/>
    </source>
</evidence>
<dbReference type="RefSeq" id="WP_153214205.1">
    <property type="nucleotide sequence ID" value="NZ_WIBF01000001.1"/>
</dbReference>
<dbReference type="EMBL" id="WIBF01000001">
    <property type="protein sequence ID" value="MQQ07312.1"/>
    <property type="molecule type" value="Genomic_DNA"/>
</dbReference>
<name>A0A843YDA9_9RHOB</name>
<reference evidence="1 2" key="1">
    <citation type="submission" date="2019-10" db="EMBL/GenBank/DDBJ databases">
        <title>Epibacterium sp. nov., isolated from seawater.</title>
        <authorList>
            <person name="Zhang X."/>
            <person name="Li N."/>
        </authorList>
    </citation>
    <scope>NUCLEOTIDE SEQUENCE [LARGE SCALE GENOMIC DNA]</scope>
    <source>
        <strain evidence="1 2">SM1979</strain>
    </source>
</reference>
<keyword evidence="2" id="KW-1185">Reference proteome</keyword>
<proteinExistence type="predicted"/>
<evidence type="ECO:0000313" key="2">
    <source>
        <dbReference type="Proteomes" id="UP000444174"/>
    </source>
</evidence>
<comment type="caution">
    <text evidence="1">The sequence shown here is derived from an EMBL/GenBank/DDBJ whole genome shotgun (WGS) entry which is preliminary data.</text>
</comment>
<dbReference type="Gene3D" id="1.10.790.20">
    <property type="entry name" value="Domain of unknown function DUF1476"/>
    <property type="match status" value="1"/>
</dbReference>
<dbReference type="PIRSF" id="PIRSF031780">
    <property type="entry name" value="UCP031780"/>
    <property type="match status" value="1"/>
</dbReference>
<gene>
    <name evidence="1" type="ORF">GFB49_02480</name>
</gene>
<dbReference type="InterPro" id="IPR038293">
    <property type="entry name" value="ATPase_inh_sub_z_sf"/>
</dbReference>
<dbReference type="Proteomes" id="UP000444174">
    <property type="component" value="Unassembled WGS sequence"/>
</dbReference>
<dbReference type="AlphaFoldDB" id="A0A843YDA9"/>
<dbReference type="InterPro" id="IPR009945">
    <property type="entry name" value="ATPase_inh_sub_z"/>
</dbReference>
<protein>
    <submittedName>
        <fullName evidence="1">DUF1476 family protein</fullName>
    </submittedName>
</protein>
<dbReference type="Pfam" id="PF07345">
    <property type="entry name" value="ATPaseInh_sub_z"/>
    <property type="match status" value="1"/>
</dbReference>
<sequence length="109" mass="12419">MTTFDDREAAFENKFAHDETMKFAATARACKRVALWVARCLGMGREDAENYAQNLMMDDIHEAGHSDFMARLRQDLRGRIPDADLHRKMDEELATAMDEIQSDPSLNPA</sequence>